<evidence type="ECO:0000313" key="15">
    <source>
        <dbReference type="EMBL" id="PIY96367.1"/>
    </source>
</evidence>
<dbReference type="GO" id="GO:0006508">
    <property type="term" value="P:proteolysis"/>
    <property type="evidence" value="ECO:0007669"/>
    <property type="project" value="UniProtKB-KW"/>
</dbReference>
<dbReference type="PANTHER" id="PTHR35864">
    <property type="entry name" value="ZINC METALLOPROTEASE MJ0611-RELATED"/>
    <property type="match status" value="1"/>
</dbReference>
<comment type="cofactor">
    <cofactor evidence="1">
        <name>Zn(2+)</name>
        <dbReference type="ChEBI" id="CHEBI:29105"/>
    </cofactor>
</comment>
<comment type="caution">
    <text evidence="15">The sequence shown here is derived from an EMBL/GenBank/DDBJ whole genome shotgun (WGS) entry which is preliminary data.</text>
</comment>
<keyword evidence="9" id="KW-0862">Zinc</keyword>
<evidence type="ECO:0000256" key="11">
    <source>
        <dbReference type="ARBA" id="ARBA00023049"/>
    </source>
</evidence>
<reference evidence="15 16" key="1">
    <citation type="submission" date="2017-09" db="EMBL/GenBank/DDBJ databases">
        <title>Depth-based differentiation of microbial function through sediment-hosted aquifers and enrichment of novel symbionts in the deep terrestrial subsurface.</title>
        <authorList>
            <person name="Probst A.J."/>
            <person name="Ladd B."/>
            <person name="Jarett J.K."/>
            <person name="Geller-Mcgrath D.E."/>
            <person name="Sieber C.M."/>
            <person name="Emerson J.B."/>
            <person name="Anantharaman K."/>
            <person name="Thomas B.C."/>
            <person name="Malmstrom R."/>
            <person name="Stieglmeier M."/>
            <person name="Klingl A."/>
            <person name="Woyke T."/>
            <person name="Ryan C.M."/>
            <person name="Banfield J.F."/>
        </authorList>
    </citation>
    <scope>NUCLEOTIDE SEQUENCE [LARGE SCALE GENOMIC DNA]</scope>
    <source>
        <strain evidence="15">CG_4_10_14_0_8_um_filter_42_10</strain>
    </source>
</reference>
<gene>
    <name evidence="15" type="ORF">COY66_04450</name>
</gene>
<keyword evidence="4" id="KW-1003">Cell membrane</keyword>
<feature type="transmembrane region" description="Helical" evidence="13">
    <location>
        <begin position="92"/>
        <end position="115"/>
    </location>
</feature>
<feature type="domain" description="Peptidase M50" evidence="14">
    <location>
        <begin position="123"/>
        <end position="163"/>
    </location>
</feature>
<evidence type="ECO:0000256" key="8">
    <source>
        <dbReference type="ARBA" id="ARBA00022801"/>
    </source>
</evidence>
<evidence type="ECO:0000256" key="6">
    <source>
        <dbReference type="ARBA" id="ARBA00022692"/>
    </source>
</evidence>
<evidence type="ECO:0000256" key="5">
    <source>
        <dbReference type="ARBA" id="ARBA00022670"/>
    </source>
</evidence>
<evidence type="ECO:0000313" key="16">
    <source>
        <dbReference type="Proteomes" id="UP000230779"/>
    </source>
</evidence>
<feature type="transmembrane region" description="Helical" evidence="13">
    <location>
        <begin position="127"/>
        <end position="147"/>
    </location>
</feature>
<comment type="similarity">
    <text evidence="3">Belongs to the peptidase M50B family.</text>
</comment>
<keyword evidence="8" id="KW-0378">Hydrolase</keyword>
<evidence type="ECO:0000256" key="7">
    <source>
        <dbReference type="ARBA" id="ARBA00022723"/>
    </source>
</evidence>
<feature type="transmembrane region" description="Helical" evidence="13">
    <location>
        <begin position="179"/>
        <end position="200"/>
    </location>
</feature>
<dbReference type="GO" id="GO:0046872">
    <property type="term" value="F:metal ion binding"/>
    <property type="evidence" value="ECO:0007669"/>
    <property type="project" value="UniProtKB-KW"/>
</dbReference>
<evidence type="ECO:0000256" key="3">
    <source>
        <dbReference type="ARBA" id="ARBA00007931"/>
    </source>
</evidence>
<evidence type="ECO:0000256" key="4">
    <source>
        <dbReference type="ARBA" id="ARBA00022475"/>
    </source>
</evidence>
<evidence type="ECO:0000256" key="13">
    <source>
        <dbReference type="SAM" id="Phobius"/>
    </source>
</evidence>
<keyword evidence="7" id="KW-0479">Metal-binding</keyword>
<protein>
    <submittedName>
        <fullName evidence="15">Site-2 protease family protein</fullName>
    </submittedName>
</protein>
<sequence>MILSLLFREPTIFLAWLIAIIFGITIHEFSHALGANLLGDRTPKYEGRLTLNPLAHLDFLGFMVLLFAGFGWGKPVTYNPFNLKNRRWGPVLVSLFGPLSNFVALLIFGFALKILLAYTGLGAENMLIIFLVALIHINLVLGIFNLIPIPPLDGHHVLYAFLPPSADSFKQSFERSGPMLLLGLIVLDSFLGLSIFSSVFEAASNVIFRIFG</sequence>
<dbReference type="InterPro" id="IPR008915">
    <property type="entry name" value="Peptidase_M50"/>
</dbReference>
<dbReference type="EMBL" id="PFMD01000051">
    <property type="protein sequence ID" value="PIY96367.1"/>
    <property type="molecule type" value="Genomic_DNA"/>
</dbReference>
<comment type="subcellular location">
    <subcellularLocation>
        <location evidence="2">Cell membrane</location>
        <topology evidence="2">Multi-pass membrane protein</topology>
    </subcellularLocation>
</comment>
<organism evidence="15 16">
    <name type="scientific">Candidatus Kerfeldbacteria bacterium CG_4_10_14_0_8_um_filter_42_10</name>
    <dbReference type="NCBI Taxonomy" id="2014248"/>
    <lineage>
        <taxon>Bacteria</taxon>
        <taxon>Candidatus Kerfeldiibacteriota</taxon>
    </lineage>
</organism>
<evidence type="ECO:0000256" key="2">
    <source>
        <dbReference type="ARBA" id="ARBA00004651"/>
    </source>
</evidence>
<proteinExistence type="inferred from homology"/>
<feature type="transmembrane region" description="Helical" evidence="13">
    <location>
        <begin position="12"/>
        <end position="33"/>
    </location>
</feature>
<dbReference type="InterPro" id="IPR044537">
    <property type="entry name" value="Rip2-like"/>
</dbReference>
<evidence type="ECO:0000259" key="14">
    <source>
        <dbReference type="Pfam" id="PF02163"/>
    </source>
</evidence>
<dbReference type="GO" id="GO:0005886">
    <property type="term" value="C:plasma membrane"/>
    <property type="evidence" value="ECO:0007669"/>
    <property type="project" value="UniProtKB-SubCell"/>
</dbReference>
<dbReference type="PANTHER" id="PTHR35864:SF1">
    <property type="entry name" value="ZINC METALLOPROTEASE YWHC-RELATED"/>
    <property type="match status" value="1"/>
</dbReference>
<evidence type="ECO:0000256" key="9">
    <source>
        <dbReference type="ARBA" id="ARBA00022833"/>
    </source>
</evidence>
<dbReference type="InterPro" id="IPR052348">
    <property type="entry name" value="Metallopeptidase_M50B"/>
</dbReference>
<keyword evidence="12 13" id="KW-0472">Membrane</keyword>
<feature type="transmembrane region" description="Helical" evidence="13">
    <location>
        <begin position="54"/>
        <end position="72"/>
    </location>
</feature>
<keyword evidence="10 13" id="KW-1133">Transmembrane helix</keyword>
<dbReference type="GO" id="GO:0008237">
    <property type="term" value="F:metallopeptidase activity"/>
    <property type="evidence" value="ECO:0007669"/>
    <property type="project" value="UniProtKB-KW"/>
</dbReference>
<evidence type="ECO:0000256" key="1">
    <source>
        <dbReference type="ARBA" id="ARBA00001947"/>
    </source>
</evidence>
<dbReference type="AlphaFoldDB" id="A0A2M7RIK4"/>
<evidence type="ECO:0000256" key="10">
    <source>
        <dbReference type="ARBA" id="ARBA00022989"/>
    </source>
</evidence>
<keyword evidence="11" id="KW-0482">Metalloprotease</keyword>
<evidence type="ECO:0000256" key="12">
    <source>
        <dbReference type="ARBA" id="ARBA00023136"/>
    </source>
</evidence>
<dbReference type="Pfam" id="PF02163">
    <property type="entry name" value="Peptidase_M50"/>
    <property type="match status" value="1"/>
</dbReference>
<keyword evidence="5 15" id="KW-0645">Protease</keyword>
<accession>A0A2M7RIK4</accession>
<keyword evidence="6 13" id="KW-0812">Transmembrane</keyword>
<dbReference type="CDD" id="cd06158">
    <property type="entry name" value="S2P-M50_like_1"/>
    <property type="match status" value="1"/>
</dbReference>
<dbReference type="Proteomes" id="UP000230779">
    <property type="component" value="Unassembled WGS sequence"/>
</dbReference>
<name>A0A2M7RIK4_9BACT</name>